<protein>
    <submittedName>
        <fullName evidence="2">Uncharacterized protein</fullName>
    </submittedName>
</protein>
<evidence type="ECO:0000256" key="1">
    <source>
        <dbReference type="SAM" id="MobiDB-lite"/>
    </source>
</evidence>
<proteinExistence type="predicted"/>
<accession>A0A0A8Z358</accession>
<dbReference type="EMBL" id="GBRH01266720">
    <property type="protein sequence ID" value="JAD31175.1"/>
    <property type="molecule type" value="Transcribed_RNA"/>
</dbReference>
<reference evidence="2" key="2">
    <citation type="journal article" date="2015" name="Data Brief">
        <title>Shoot transcriptome of the giant reed, Arundo donax.</title>
        <authorList>
            <person name="Barrero R.A."/>
            <person name="Guerrero F.D."/>
            <person name="Moolhuijzen P."/>
            <person name="Goolsby J.A."/>
            <person name="Tidwell J."/>
            <person name="Bellgard S.E."/>
            <person name="Bellgard M.I."/>
        </authorList>
    </citation>
    <scope>NUCLEOTIDE SEQUENCE</scope>
    <source>
        <tissue evidence="2">Shoot tissue taken approximately 20 cm above the soil surface</tissue>
    </source>
</reference>
<feature type="region of interest" description="Disordered" evidence="1">
    <location>
        <begin position="1"/>
        <end position="22"/>
    </location>
</feature>
<feature type="compositionally biased region" description="Low complexity" evidence="1">
    <location>
        <begin position="1"/>
        <end position="14"/>
    </location>
</feature>
<name>A0A0A8Z358_ARUDO</name>
<dbReference type="AlphaFoldDB" id="A0A0A8Z358"/>
<organism evidence="2">
    <name type="scientific">Arundo donax</name>
    <name type="common">Giant reed</name>
    <name type="synonym">Donax arundinaceus</name>
    <dbReference type="NCBI Taxonomy" id="35708"/>
    <lineage>
        <taxon>Eukaryota</taxon>
        <taxon>Viridiplantae</taxon>
        <taxon>Streptophyta</taxon>
        <taxon>Embryophyta</taxon>
        <taxon>Tracheophyta</taxon>
        <taxon>Spermatophyta</taxon>
        <taxon>Magnoliopsida</taxon>
        <taxon>Liliopsida</taxon>
        <taxon>Poales</taxon>
        <taxon>Poaceae</taxon>
        <taxon>PACMAD clade</taxon>
        <taxon>Arundinoideae</taxon>
        <taxon>Arundineae</taxon>
        <taxon>Arundo</taxon>
    </lineage>
</organism>
<evidence type="ECO:0000313" key="2">
    <source>
        <dbReference type="EMBL" id="JAD31175.1"/>
    </source>
</evidence>
<sequence>MVRPPSSAGSLSDSDGSRAHDGEGGCSLYWWWPEPRERPSASPISSCSIDS</sequence>
<reference evidence="2" key="1">
    <citation type="submission" date="2014-09" db="EMBL/GenBank/DDBJ databases">
        <authorList>
            <person name="Magalhaes I.L.F."/>
            <person name="Oliveira U."/>
            <person name="Santos F.R."/>
            <person name="Vidigal T.H.D.A."/>
            <person name="Brescovit A.D."/>
            <person name="Santos A.J."/>
        </authorList>
    </citation>
    <scope>NUCLEOTIDE SEQUENCE</scope>
    <source>
        <tissue evidence="2">Shoot tissue taken approximately 20 cm above the soil surface</tissue>
    </source>
</reference>